<protein>
    <submittedName>
        <fullName evidence="1">Uncharacterized protein</fullName>
    </submittedName>
</protein>
<organism evidence="1 2">
    <name type="scientific">Ficus carica</name>
    <name type="common">Common fig</name>
    <dbReference type="NCBI Taxonomy" id="3494"/>
    <lineage>
        <taxon>Eukaryota</taxon>
        <taxon>Viridiplantae</taxon>
        <taxon>Streptophyta</taxon>
        <taxon>Embryophyta</taxon>
        <taxon>Tracheophyta</taxon>
        <taxon>Spermatophyta</taxon>
        <taxon>Magnoliopsida</taxon>
        <taxon>eudicotyledons</taxon>
        <taxon>Gunneridae</taxon>
        <taxon>Pentapetalae</taxon>
        <taxon>rosids</taxon>
        <taxon>fabids</taxon>
        <taxon>Rosales</taxon>
        <taxon>Moraceae</taxon>
        <taxon>Ficeae</taxon>
        <taxon>Ficus</taxon>
    </lineage>
</organism>
<gene>
    <name evidence="1" type="ORF">TIFTF001_013981</name>
</gene>
<keyword evidence="2" id="KW-1185">Reference proteome</keyword>
<evidence type="ECO:0000313" key="2">
    <source>
        <dbReference type="Proteomes" id="UP001187192"/>
    </source>
</evidence>
<evidence type="ECO:0000313" key="1">
    <source>
        <dbReference type="EMBL" id="GMN44787.1"/>
    </source>
</evidence>
<reference evidence="1" key="1">
    <citation type="submission" date="2023-07" db="EMBL/GenBank/DDBJ databases">
        <title>draft genome sequence of fig (Ficus carica).</title>
        <authorList>
            <person name="Takahashi T."/>
            <person name="Nishimura K."/>
        </authorList>
    </citation>
    <scope>NUCLEOTIDE SEQUENCE</scope>
</reference>
<dbReference type="Proteomes" id="UP001187192">
    <property type="component" value="Unassembled WGS sequence"/>
</dbReference>
<sequence length="108" mass="11327">MASTKGHSMLKSTIPASLGARVTLVGRIPSGLGEKTCSECTDIGPPLNECHVVEAGTMAGIRYSDRFRTLGAVPADHPKGGSVVVQEVLPEPIPWVPTVVCSRSLNEC</sequence>
<accession>A0AA88D7S0</accession>
<proteinExistence type="predicted"/>
<dbReference type="AlphaFoldDB" id="A0AA88D7S0"/>
<comment type="caution">
    <text evidence="1">The sequence shown here is derived from an EMBL/GenBank/DDBJ whole genome shotgun (WGS) entry which is preliminary data.</text>
</comment>
<name>A0AA88D7S0_FICCA</name>
<dbReference type="EMBL" id="BTGU01000019">
    <property type="protein sequence ID" value="GMN44787.1"/>
    <property type="molecule type" value="Genomic_DNA"/>
</dbReference>